<organism evidence="1 2">
    <name type="scientific">Scortum barcoo</name>
    <name type="common">barcoo grunter</name>
    <dbReference type="NCBI Taxonomy" id="214431"/>
    <lineage>
        <taxon>Eukaryota</taxon>
        <taxon>Metazoa</taxon>
        <taxon>Chordata</taxon>
        <taxon>Craniata</taxon>
        <taxon>Vertebrata</taxon>
        <taxon>Euteleostomi</taxon>
        <taxon>Actinopterygii</taxon>
        <taxon>Neopterygii</taxon>
        <taxon>Teleostei</taxon>
        <taxon>Neoteleostei</taxon>
        <taxon>Acanthomorphata</taxon>
        <taxon>Eupercaria</taxon>
        <taxon>Centrarchiformes</taxon>
        <taxon>Terapontoidei</taxon>
        <taxon>Terapontidae</taxon>
        <taxon>Scortum</taxon>
    </lineage>
</organism>
<keyword evidence="2" id="KW-1185">Reference proteome</keyword>
<name>A0ACB8VY23_9TELE</name>
<gene>
    <name evidence="1" type="ORF">L3Q82_002945</name>
</gene>
<reference evidence="1" key="1">
    <citation type="submission" date="2022-04" db="EMBL/GenBank/DDBJ databases">
        <title>Jade perch genome.</title>
        <authorList>
            <person name="Chao B."/>
        </authorList>
    </citation>
    <scope>NUCLEOTIDE SEQUENCE</scope>
    <source>
        <strain evidence="1">CB-2022</strain>
    </source>
</reference>
<evidence type="ECO:0000313" key="1">
    <source>
        <dbReference type="EMBL" id="KAI3359438.1"/>
    </source>
</evidence>
<accession>A0ACB8VY23</accession>
<dbReference type="EMBL" id="CM041547">
    <property type="protein sequence ID" value="KAI3359438.1"/>
    <property type="molecule type" value="Genomic_DNA"/>
</dbReference>
<evidence type="ECO:0000313" key="2">
    <source>
        <dbReference type="Proteomes" id="UP000831701"/>
    </source>
</evidence>
<protein>
    <submittedName>
        <fullName evidence="1">Uncharacterized protein</fullName>
    </submittedName>
</protein>
<comment type="caution">
    <text evidence="1">The sequence shown here is derived from an EMBL/GenBank/DDBJ whole genome shotgun (WGS) entry which is preliminary data.</text>
</comment>
<sequence>MYRGEQVLIFPDMSPEVSRQCAAFDPVKRKLREVNITYSLIYPAKLAINVDGARHSFDAPQDAEGFFKQKIAKGK</sequence>
<dbReference type="Proteomes" id="UP000831701">
    <property type="component" value="Chromosome 17"/>
</dbReference>
<proteinExistence type="predicted"/>